<dbReference type="Pfam" id="PF13672">
    <property type="entry name" value="PP2C_2"/>
    <property type="match status" value="1"/>
</dbReference>
<keyword evidence="3" id="KW-1185">Reference proteome</keyword>
<protein>
    <submittedName>
        <fullName evidence="2">PP2C family protein-serine/threonine phosphatase</fullName>
        <ecNumber evidence="2">3.1.3.16</ecNumber>
    </submittedName>
</protein>
<dbReference type="RefSeq" id="WP_066056367.1">
    <property type="nucleotide sequence ID" value="NZ_JBHUNF010000003.1"/>
</dbReference>
<dbReference type="SMART" id="SM00331">
    <property type="entry name" value="PP2C_SIG"/>
    <property type="match status" value="1"/>
</dbReference>
<keyword evidence="2" id="KW-0378">Hydrolase</keyword>
<dbReference type="SMART" id="SM00332">
    <property type="entry name" value="PP2Cc"/>
    <property type="match status" value="1"/>
</dbReference>
<dbReference type="InterPro" id="IPR015655">
    <property type="entry name" value="PP2C"/>
</dbReference>
<dbReference type="PROSITE" id="PS51746">
    <property type="entry name" value="PPM_2"/>
    <property type="match status" value="1"/>
</dbReference>
<organism evidence="2 3">
    <name type="scientific">Gulosibacter bifidus</name>
    <dbReference type="NCBI Taxonomy" id="272239"/>
    <lineage>
        <taxon>Bacteria</taxon>
        <taxon>Bacillati</taxon>
        <taxon>Actinomycetota</taxon>
        <taxon>Actinomycetes</taxon>
        <taxon>Micrococcales</taxon>
        <taxon>Microbacteriaceae</taxon>
        <taxon>Gulosibacter</taxon>
    </lineage>
</organism>
<evidence type="ECO:0000313" key="2">
    <source>
        <dbReference type="EMBL" id="MFD2674689.1"/>
    </source>
</evidence>
<dbReference type="InterPro" id="IPR001932">
    <property type="entry name" value="PPM-type_phosphatase-like_dom"/>
</dbReference>
<dbReference type="SUPFAM" id="SSF81606">
    <property type="entry name" value="PP2C-like"/>
    <property type="match status" value="1"/>
</dbReference>
<dbReference type="EMBL" id="JBHUNF010000003">
    <property type="protein sequence ID" value="MFD2674689.1"/>
    <property type="molecule type" value="Genomic_DNA"/>
</dbReference>
<dbReference type="Gene3D" id="3.60.40.10">
    <property type="entry name" value="PPM-type phosphatase domain"/>
    <property type="match status" value="1"/>
</dbReference>
<dbReference type="InterPro" id="IPR036457">
    <property type="entry name" value="PPM-type-like_dom_sf"/>
</dbReference>
<comment type="caution">
    <text evidence="2">The sequence shown here is derived from an EMBL/GenBank/DDBJ whole genome shotgun (WGS) entry which is preliminary data.</text>
</comment>
<name>A0ABW5RIM7_9MICO</name>
<dbReference type="PANTHER" id="PTHR47992">
    <property type="entry name" value="PROTEIN PHOSPHATASE"/>
    <property type="match status" value="1"/>
</dbReference>
<dbReference type="GO" id="GO:0004722">
    <property type="term" value="F:protein serine/threonine phosphatase activity"/>
    <property type="evidence" value="ECO:0007669"/>
    <property type="project" value="UniProtKB-EC"/>
</dbReference>
<dbReference type="EC" id="3.1.3.16" evidence="2"/>
<feature type="domain" description="PPM-type phosphatase" evidence="1">
    <location>
        <begin position="15"/>
        <end position="260"/>
    </location>
</feature>
<sequence length="274" mass="28850">MTSLVETSAGEIAIRADAVTDVGNVRAVNEDAVLAQSPIFLVADGMGGHSYGDRASQTVVETFAEAFADETLAEPEAVLGAIDVANQRIQELVNEADGPGAVAGTTLTGMALVDVAPADGESSAPHWMIYNVGDSRVYGWNGRDLVQITVDHSAVQELVALGIITPDEAEQHPDRNVITRAVGSEPSVETDLWLMPVQGHQLFLVCSDGLNKELVDADIAAIIREYLAESAPEVSLAQELVNEAISRGGRDNISVVIVESSVQAAEGVEAPPRQ</sequence>
<evidence type="ECO:0000259" key="1">
    <source>
        <dbReference type="PROSITE" id="PS51746"/>
    </source>
</evidence>
<dbReference type="CDD" id="cd00143">
    <property type="entry name" value="PP2Cc"/>
    <property type="match status" value="1"/>
</dbReference>
<gene>
    <name evidence="2" type="ORF">ACFSUQ_05160</name>
</gene>
<proteinExistence type="predicted"/>
<accession>A0ABW5RIM7</accession>
<dbReference type="Proteomes" id="UP001597453">
    <property type="component" value="Unassembled WGS sequence"/>
</dbReference>
<evidence type="ECO:0000313" key="3">
    <source>
        <dbReference type="Proteomes" id="UP001597453"/>
    </source>
</evidence>
<reference evidence="3" key="1">
    <citation type="journal article" date="2019" name="Int. J. Syst. Evol. Microbiol.">
        <title>The Global Catalogue of Microorganisms (GCM) 10K type strain sequencing project: providing services to taxonomists for standard genome sequencing and annotation.</title>
        <authorList>
            <consortium name="The Broad Institute Genomics Platform"/>
            <consortium name="The Broad Institute Genome Sequencing Center for Infectious Disease"/>
            <person name="Wu L."/>
            <person name="Ma J."/>
        </authorList>
    </citation>
    <scope>NUCLEOTIDE SEQUENCE [LARGE SCALE GENOMIC DNA]</scope>
    <source>
        <strain evidence="3">TISTR 1511</strain>
    </source>
</reference>